<gene>
    <name evidence="2" type="ORF">J8H85_17080</name>
</gene>
<reference evidence="2 3" key="1">
    <citation type="submission" date="2021-04" db="EMBL/GenBank/DDBJ databases">
        <title>Mariniflexile gromovii gen. nov., sp. nov., a gliding bacterium isolated from the sea urchin Strongylocentrotus intermedius.</title>
        <authorList>
            <person name="Ko S."/>
            <person name="Le V."/>
            <person name="Ahn C.-Y."/>
            <person name="Oh H.-M."/>
        </authorList>
    </citation>
    <scope>NUCLEOTIDE SEQUENCE [LARGE SCALE GENOMIC DNA]</scope>
    <source>
        <strain evidence="2 3">KCTC 12570</strain>
    </source>
</reference>
<sequence>MKYFNYIMIVLGAIVAIYAKTGTEQNQYILIGGIVLLMVGIYRISKTIPSKNEDEDLNNDEN</sequence>
<evidence type="ECO:0000256" key="1">
    <source>
        <dbReference type="SAM" id="Phobius"/>
    </source>
</evidence>
<comment type="caution">
    <text evidence="2">The sequence shown here is derived from an EMBL/GenBank/DDBJ whole genome shotgun (WGS) entry which is preliminary data.</text>
</comment>
<proteinExistence type="predicted"/>
<evidence type="ECO:0000313" key="3">
    <source>
        <dbReference type="Proteomes" id="UP000670776"/>
    </source>
</evidence>
<keyword evidence="1" id="KW-1133">Transmembrane helix</keyword>
<dbReference type="RefSeq" id="WP_209656663.1">
    <property type="nucleotide sequence ID" value="NZ_JAGJCB010000025.1"/>
</dbReference>
<accession>A0ABS4BZL8</accession>
<evidence type="ECO:0000313" key="2">
    <source>
        <dbReference type="EMBL" id="MBP0905547.1"/>
    </source>
</evidence>
<keyword evidence="1" id="KW-0472">Membrane</keyword>
<organism evidence="2 3">
    <name type="scientific">Mariniflexile gromovii</name>
    <dbReference type="NCBI Taxonomy" id="362523"/>
    <lineage>
        <taxon>Bacteria</taxon>
        <taxon>Pseudomonadati</taxon>
        <taxon>Bacteroidota</taxon>
        <taxon>Flavobacteriia</taxon>
        <taxon>Flavobacteriales</taxon>
        <taxon>Flavobacteriaceae</taxon>
        <taxon>Mariniflexile</taxon>
    </lineage>
</organism>
<keyword evidence="1" id="KW-0812">Transmembrane</keyword>
<protein>
    <submittedName>
        <fullName evidence="2">LPXTG cell wall anchor domain-containing protein</fullName>
    </submittedName>
</protein>
<feature type="transmembrane region" description="Helical" evidence="1">
    <location>
        <begin position="27"/>
        <end position="44"/>
    </location>
</feature>
<dbReference type="EMBL" id="JAGJCB010000025">
    <property type="protein sequence ID" value="MBP0905547.1"/>
    <property type="molecule type" value="Genomic_DNA"/>
</dbReference>
<name>A0ABS4BZL8_9FLAO</name>
<keyword evidence="3" id="KW-1185">Reference proteome</keyword>
<dbReference type="Proteomes" id="UP000670776">
    <property type="component" value="Unassembled WGS sequence"/>
</dbReference>
<dbReference type="NCBIfam" id="TIGR01167">
    <property type="entry name" value="LPXTG_anchor"/>
    <property type="match status" value="1"/>
</dbReference>
<feature type="transmembrane region" description="Helical" evidence="1">
    <location>
        <begin position="5"/>
        <end position="21"/>
    </location>
</feature>